<gene>
    <name evidence="2" type="ORF">N7515_008698</name>
</gene>
<reference evidence="2" key="1">
    <citation type="submission" date="2022-11" db="EMBL/GenBank/DDBJ databases">
        <authorList>
            <person name="Petersen C."/>
        </authorList>
    </citation>
    <scope>NUCLEOTIDE SEQUENCE</scope>
    <source>
        <strain evidence="2">IBT 22155</strain>
    </source>
</reference>
<dbReference type="SUPFAM" id="SSF51735">
    <property type="entry name" value="NAD(P)-binding Rossmann-fold domains"/>
    <property type="match status" value="1"/>
</dbReference>
<reference evidence="2" key="2">
    <citation type="journal article" date="2023" name="IMA Fungus">
        <title>Comparative genomic study of the Penicillium genus elucidates a diverse pangenome and 15 lateral gene transfer events.</title>
        <authorList>
            <person name="Petersen C."/>
            <person name="Sorensen T."/>
            <person name="Nielsen M.R."/>
            <person name="Sondergaard T.E."/>
            <person name="Sorensen J.L."/>
            <person name="Fitzpatrick D.A."/>
            <person name="Frisvad J.C."/>
            <person name="Nielsen K.L."/>
        </authorList>
    </citation>
    <scope>NUCLEOTIDE SEQUENCE</scope>
    <source>
        <strain evidence="2">IBT 22155</strain>
    </source>
</reference>
<evidence type="ECO:0000313" key="3">
    <source>
        <dbReference type="Proteomes" id="UP001149079"/>
    </source>
</evidence>
<dbReference type="RefSeq" id="XP_056519272.1">
    <property type="nucleotide sequence ID" value="XM_056669442.1"/>
</dbReference>
<dbReference type="OrthoDB" id="542013at2759"/>
<evidence type="ECO:0000256" key="1">
    <source>
        <dbReference type="SAM" id="MobiDB-lite"/>
    </source>
</evidence>
<sequence>MSLSKEWMADLSLSEMHVVGSCRARDRISDIANLFFKDRGKEETNTHDQEELQYRKHEVTRHDVARLNAGIWNKDYHQSPEGWEEDLQVNTLSTSLLALLLLPKLKKSAYPDNPTHLSVVSSQQFVQVKPESVQTDGILLAHLNDPGNFAGPKQRAERVGSTDAQRQAEEQAPFSNLRSEPPGFISQTPNRDVKMPPLGQFNVKDSKESKKRCGGAGGEGAGTFLRTHFSMWPH</sequence>
<dbReference type="Proteomes" id="UP001149079">
    <property type="component" value="Unassembled WGS sequence"/>
</dbReference>
<comment type="caution">
    <text evidence="2">The sequence shown here is derived from an EMBL/GenBank/DDBJ whole genome shotgun (WGS) entry which is preliminary data.</text>
</comment>
<proteinExistence type="predicted"/>
<dbReference type="EMBL" id="JAPQKL010000006">
    <property type="protein sequence ID" value="KAJ5124873.1"/>
    <property type="molecule type" value="Genomic_DNA"/>
</dbReference>
<dbReference type="InterPro" id="IPR036291">
    <property type="entry name" value="NAD(P)-bd_dom_sf"/>
</dbReference>
<dbReference type="GeneID" id="81408612"/>
<organism evidence="2 3">
    <name type="scientific">Penicillium bovifimosum</name>
    <dbReference type="NCBI Taxonomy" id="126998"/>
    <lineage>
        <taxon>Eukaryota</taxon>
        <taxon>Fungi</taxon>
        <taxon>Dikarya</taxon>
        <taxon>Ascomycota</taxon>
        <taxon>Pezizomycotina</taxon>
        <taxon>Eurotiomycetes</taxon>
        <taxon>Eurotiomycetidae</taxon>
        <taxon>Eurotiales</taxon>
        <taxon>Aspergillaceae</taxon>
        <taxon>Penicillium</taxon>
    </lineage>
</organism>
<evidence type="ECO:0000313" key="2">
    <source>
        <dbReference type="EMBL" id="KAJ5124873.1"/>
    </source>
</evidence>
<dbReference type="Gene3D" id="3.40.50.720">
    <property type="entry name" value="NAD(P)-binding Rossmann-like Domain"/>
    <property type="match status" value="1"/>
</dbReference>
<feature type="region of interest" description="Disordered" evidence="1">
    <location>
        <begin position="147"/>
        <end position="197"/>
    </location>
</feature>
<accession>A0A9W9GNS5</accession>
<dbReference type="AlphaFoldDB" id="A0A9W9GNS5"/>
<name>A0A9W9GNS5_9EURO</name>
<protein>
    <submittedName>
        <fullName evidence="2">Short-chain dehydrogenase/reductase family protein</fullName>
    </submittedName>
</protein>
<keyword evidence="3" id="KW-1185">Reference proteome</keyword>